<dbReference type="Proteomes" id="UP000557688">
    <property type="component" value="Unassembled WGS sequence"/>
</dbReference>
<proteinExistence type="predicted"/>
<dbReference type="InterPro" id="IPR018704">
    <property type="entry name" value="SecYEG/CpoB_TPR"/>
</dbReference>
<comment type="caution">
    <text evidence="4">The sequence shown here is derived from an EMBL/GenBank/DDBJ whole genome shotgun (WGS) entry which is preliminary data.</text>
</comment>
<dbReference type="RefSeq" id="WP_183275074.1">
    <property type="nucleotide sequence ID" value="NZ_JACHXV010000005.1"/>
</dbReference>
<evidence type="ECO:0000256" key="1">
    <source>
        <dbReference type="SAM" id="MobiDB-lite"/>
    </source>
</evidence>
<evidence type="ECO:0000259" key="3">
    <source>
        <dbReference type="Pfam" id="PF09976"/>
    </source>
</evidence>
<evidence type="ECO:0000256" key="2">
    <source>
        <dbReference type="SAM" id="Phobius"/>
    </source>
</evidence>
<accession>A0A839UUL9</accession>
<feature type="domain" description="Ancillary SecYEG translocon subunit/Cell division coordinator CpoB TPR" evidence="3">
    <location>
        <begin position="28"/>
        <end position="135"/>
    </location>
</feature>
<keyword evidence="2" id="KW-1133">Transmembrane helix</keyword>
<keyword evidence="2" id="KW-0472">Membrane</keyword>
<dbReference type="AlphaFoldDB" id="A0A839UUL9"/>
<reference evidence="4 5" key="1">
    <citation type="submission" date="2020-08" db="EMBL/GenBank/DDBJ databases">
        <title>Genomic Encyclopedia of Type Strains, Phase III (KMG-III): the genomes of soil and plant-associated and newly described type strains.</title>
        <authorList>
            <person name="Whitman W."/>
        </authorList>
    </citation>
    <scope>NUCLEOTIDE SEQUENCE [LARGE SCALE GENOMIC DNA]</scope>
    <source>
        <strain evidence="4 5">CECT 8088</strain>
    </source>
</reference>
<evidence type="ECO:0000313" key="5">
    <source>
        <dbReference type="Proteomes" id="UP000557688"/>
    </source>
</evidence>
<keyword evidence="2" id="KW-0812">Transmembrane</keyword>
<feature type="region of interest" description="Disordered" evidence="1">
    <location>
        <begin position="204"/>
        <end position="243"/>
    </location>
</feature>
<name>A0A839UUL9_9PROT</name>
<dbReference type="EMBL" id="JACHXV010000005">
    <property type="protein sequence ID" value="MBB3173968.1"/>
    <property type="molecule type" value="Genomic_DNA"/>
</dbReference>
<feature type="transmembrane region" description="Helical" evidence="2">
    <location>
        <begin position="25"/>
        <end position="46"/>
    </location>
</feature>
<evidence type="ECO:0000313" key="4">
    <source>
        <dbReference type="EMBL" id="MBB3173968.1"/>
    </source>
</evidence>
<gene>
    <name evidence="4" type="ORF">FHR90_001800</name>
</gene>
<sequence>MLTSFDSEVDDDLRAQRAVALARRLAPVIAAAIVLLLAGIGLWQYLRHRAEQRAEAASAAYFAADQLAQKASPGGVLDRAAAGKARDAFAAVARDAPDGIAVLARLHVAGLAAQLGDLAAAHAEWVQVEADDAAPAAQRSLATLLDCSSRIGTDPLPALKARLAPLEAPGAPWRALAQEAEALADLGAGDQAAARALLTQVSMSADAPQGARQRAQGLLQTLPAPAASADDNHAKTTTGGKAG</sequence>
<organism evidence="4 5">
    <name type="scientific">Endobacter medicaginis</name>
    <dbReference type="NCBI Taxonomy" id="1181271"/>
    <lineage>
        <taxon>Bacteria</taxon>
        <taxon>Pseudomonadati</taxon>
        <taxon>Pseudomonadota</taxon>
        <taxon>Alphaproteobacteria</taxon>
        <taxon>Acetobacterales</taxon>
        <taxon>Acetobacteraceae</taxon>
        <taxon>Endobacter</taxon>
    </lineage>
</organism>
<keyword evidence="5" id="KW-1185">Reference proteome</keyword>
<protein>
    <recommendedName>
        <fullName evidence="3">Ancillary SecYEG translocon subunit/Cell division coordinator CpoB TPR domain-containing protein</fullName>
    </recommendedName>
</protein>
<dbReference type="Pfam" id="PF09976">
    <property type="entry name" value="TPR_21"/>
    <property type="match status" value="1"/>
</dbReference>